<keyword evidence="1" id="KW-0812">Transmembrane</keyword>
<evidence type="ECO:0000313" key="3">
    <source>
        <dbReference type="EMBL" id="KAK0489926.1"/>
    </source>
</evidence>
<feature type="transmembrane region" description="Helical" evidence="1">
    <location>
        <begin position="237"/>
        <end position="259"/>
    </location>
</feature>
<keyword evidence="1" id="KW-1133">Transmembrane helix</keyword>
<proteinExistence type="predicted"/>
<feature type="domain" description="Pyridoxamine 5'-phosphate oxidase N-terminal" evidence="2">
    <location>
        <begin position="13"/>
        <end position="133"/>
    </location>
</feature>
<evidence type="ECO:0000256" key="1">
    <source>
        <dbReference type="SAM" id="Phobius"/>
    </source>
</evidence>
<evidence type="ECO:0000313" key="4">
    <source>
        <dbReference type="Proteomes" id="UP001175228"/>
    </source>
</evidence>
<dbReference type="PANTHER" id="PTHR39336:SF3">
    <property type="entry name" value="PYRIDOXAMINE PHOSPHATE OXIDASE"/>
    <property type="match status" value="1"/>
</dbReference>
<dbReference type="Gene3D" id="2.30.110.10">
    <property type="entry name" value="Electron Transport, Fmn-binding Protein, Chain A"/>
    <property type="match status" value="2"/>
</dbReference>
<dbReference type="SUPFAM" id="SSF50475">
    <property type="entry name" value="FMN-binding split barrel"/>
    <property type="match status" value="2"/>
</dbReference>
<reference evidence="3" key="1">
    <citation type="submission" date="2023-06" db="EMBL/GenBank/DDBJ databases">
        <authorList>
            <consortium name="Lawrence Berkeley National Laboratory"/>
            <person name="Ahrendt S."/>
            <person name="Sahu N."/>
            <person name="Indic B."/>
            <person name="Wong-Bajracharya J."/>
            <person name="Merenyi Z."/>
            <person name="Ke H.-M."/>
            <person name="Monk M."/>
            <person name="Kocsube S."/>
            <person name="Drula E."/>
            <person name="Lipzen A."/>
            <person name="Balint B."/>
            <person name="Henrissat B."/>
            <person name="Andreopoulos B."/>
            <person name="Martin F.M."/>
            <person name="Harder C.B."/>
            <person name="Rigling D."/>
            <person name="Ford K.L."/>
            <person name="Foster G.D."/>
            <person name="Pangilinan J."/>
            <person name="Papanicolaou A."/>
            <person name="Barry K."/>
            <person name="LaButti K."/>
            <person name="Viragh M."/>
            <person name="Koriabine M."/>
            <person name="Yan M."/>
            <person name="Riley R."/>
            <person name="Champramary S."/>
            <person name="Plett K.L."/>
            <person name="Tsai I.J."/>
            <person name="Slot J."/>
            <person name="Sipos G."/>
            <person name="Plett J."/>
            <person name="Nagy L.G."/>
            <person name="Grigoriev I.V."/>
        </authorList>
    </citation>
    <scope>NUCLEOTIDE SEQUENCE</scope>
    <source>
        <strain evidence="3">HWK02</strain>
    </source>
</reference>
<name>A0AA39TI22_9AGAR</name>
<keyword evidence="4" id="KW-1185">Reference proteome</keyword>
<organism evidence="3 4">
    <name type="scientific">Armillaria luteobubalina</name>
    <dbReference type="NCBI Taxonomy" id="153913"/>
    <lineage>
        <taxon>Eukaryota</taxon>
        <taxon>Fungi</taxon>
        <taxon>Dikarya</taxon>
        <taxon>Basidiomycota</taxon>
        <taxon>Agaricomycotina</taxon>
        <taxon>Agaricomycetes</taxon>
        <taxon>Agaricomycetidae</taxon>
        <taxon>Agaricales</taxon>
        <taxon>Marasmiineae</taxon>
        <taxon>Physalacriaceae</taxon>
        <taxon>Armillaria</taxon>
    </lineage>
</organism>
<evidence type="ECO:0000259" key="2">
    <source>
        <dbReference type="Pfam" id="PF01243"/>
    </source>
</evidence>
<dbReference type="Proteomes" id="UP001175228">
    <property type="component" value="Unassembled WGS sequence"/>
</dbReference>
<dbReference type="AlphaFoldDB" id="A0AA39TI22"/>
<dbReference type="InterPro" id="IPR011576">
    <property type="entry name" value="Pyridox_Oxase_N"/>
</dbReference>
<feature type="transmembrane region" description="Helical" evidence="1">
    <location>
        <begin position="500"/>
        <end position="519"/>
    </location>
</feature>
<dbReference type="PANTHER" id="PTHR39336">
    <property type="entry name" value="PYRIDOXAMINE PHOSPHATE OXIDASE FAMILY PROTEIN (AFU_ORTHOLOGUE AFUA_6G11440)"/>
    <property type="match status" value="1"/>
</dbReference>
<feature type="domain" description="Pyridoxamine 5'-phosphate oxidase N-terminal" evidence="2">
    <location>
        <begin position="277"/>
        <end position="397"/>
    </location>
</feature>
<keyword evidence="1" id="KW-0472">Membrane</keyword>
<accession>A0AA39TI22</accession>
<dbReference type="EMBL" id="JAUEPU010000035">
    <property type="protein sequence ID" value="KAK0489926.1"/>
    <property type="molecule type" value="Genomic_DNA"/>
</dbReference>
<sequence>MGKFYDEIPGYVTAMIKKQHMFWVATAPLSADGHVNISSKGVEGTFHIIDSHTVWYEDLSGSGVETISHLRENGRITILFNAFEGPPSIVRLFGRGRIYEFGTSEYNAFILPETRHPGSRAIIMIDVHKVGTSCGYAVPFYEFKSHRTRLLEIAAKFELADIEAEEVDNAAICQPPRPNDGLKQYWIQHNVQSIDGLPGMAFGQHSTDKFQTRGKVYKKDDESVSMKGFLEQLDMRFILGFSLGVTATAASSFLFYRLLSSRITMGKFYDEIPGYVMAMIKKQHMFWVATAPLSAEGHVNVSSKGVEGTFHIIDSHTVWYEDLSGSGVETISHLRENGRITILFNAFEGPPSIVRLFGRGKFYEFGTPEYNALIRPETRHPGSRAVIMIEVHKVGTSCGYAVPFYEFKSHRTRLLEFAAKRELADIEAEEADRSVCEPPRVDNGLKQYWVENNTQSIDGLPGMASGQHSTDKFRTRGKVYRKDDESVSMKGFLEQLDMRFVLGFTLGVAATAASNFLFYRR</sequence>
<gene>
    <name evidence="3" type="ORF">EDD18DRAFT_1258791</name>
</gene>
<comment type="caution">
    <text evidence="3">The sequence shown here is derived from an EMBL/GenBank/DDBJ whole genome shotgun (WGS) entry which is preliminary data.</text>
</comment>
<dbReference type="Pfam" id="PF01243">
    <property type="entry name" value="PNPOx_N"/>
    <property type="match status" value="2"/>
</dbReference>
<dbReference type="InterPro" id="IPR012349">
    <property type="entry name" value="Split_barrel_FMN-bd"/>
</dbReference>
<protein>
    <recommendedName>
        <fullName evidence="2">Pyridoxamine 5'-phosphate oxidase N-terminal domain-containing protein</fullName>
    </recommendedName>
</protein>